<protein>
    <recommendedName>
        <fullName evidence="5">Phosphoribosyltransferase</fullName>
    </recommendedName>
</protein>
<organism evidence="3 4">
    <name type="scientific">Actinoplanes palleronii</name>
    <dbReference type="NCBI Taxonomy" id="113570"/>
    <lineage>
        <taxon>Bacteria</taxon>
        <taxon>Bacillati</taxon>
        <taxon>Actinomycetota</taxon>
        <taxon>Actinomycetes</taxon>
        <taxon>Micromonosporales</taxon>
        <taxon>Micromonosporaceae</taxon>
        <taxon>Actinoplanes</taxon>
    </lineage>
</organism>
<dbReference type="InterPro" id="IPR011214">
    <property type="entry name" value="UCP020967"/>
</dbReference>
<comment type="caution">
    <text evidence="3">The sequence shown here is derived from an EMBL/GenBank/DDBJ whole genome shotgun (WGS) entry which is preliminary data.</text>
</comment>
<proteinExistence type="predicted"/>
<dbReference type="Pfam" id="PF12500">
    <property type="entry name" value="TRSP"/>
    <property type="match status" value="1"/>
</dbReference>
<dbReference type="RefSeq" id="WP_203829311.1">
    <property type="nucleotide sequence ID" value="NZ_BAAATY010000023.1"/>
</dbReference>
<dbReference type="SUPFAM" id="SSF53271">
    <property type="entry name" value="PRTase-like"/>
    <property type="match status" value="1"/>
</dbReference>
<dbReference type="InterPro" id="IPR041688">
    <property type="entry name" value="PRTase_2"/>
</dbReference>
<dbReference type="EMBL" id="BOMS01000126">
    <property type="protein sequence ID" value="GIE71458.1"/>
    <property type="molecule type" value="Genomic_DNA"/>
</dbReference>
<dbReference type="PIRSF" id="PIRSF020967">
    <property type="entry name" value="UCP020967"/>
    <property type="match status" value="1"/>
</dbReference>
<feature type="domain" description="TRSP" evidence="1">
    <location>
        <begin position="261"/>
        <end position="384"/>
    </location>
</feature>
<dbReference type="Proteomes" id="UP000624709">
    <property type="component" value="Unassembled WGS sequence"/>
</dbReference>
<evidence type="ECO:0000313" key="4">
    <source>
        <dbReference type="Proteomes" id="UP000624709"/>
    </source>
</evidence>
<dbReference type="InterPro" id="IPR022537">
    <property type="entry name" value="TRSP_dom"/>
</dbReference>
<accession>A0ABQ4BLB7</accession>
<feature type="domain" description="Orotate phosphoribosyltransferase-like" evidence="2">
    <location>
        <begin position="31"/>
        <end position="213"/>
    </location>
</feature>
<reference evidence="3 4" key="1">
    <citation type="submission" date="2021-01" db="EMBL/GenBank/DDBJ databases">
        <title>Whole genome shotgun sequence of Actinoplanes palleronii NBRC 14916.</title>
        <authorList>
            <person name="Komaki H."/>
            <person name="Tamura T."/>
        </authorList>
    </citation>
    <scope>NUCLEOTIDE SEQUENCE [LARGE SCALE GENOMIC DNA]</scope>
    <source>
        <strain evidence="3 4">NBRC 14916</strain>
    </source>
</reference>
<evidence type="ECO:0000313" key="3">
    <source>
        <dbReference type="EMBL" id="GIE71458.1"/>
    </source>
</evidence>
<dbReference type="Pfam" id="PF15609">
    <property type="entry name" value="PRTase_2"/>
    <property type="match status" value="1"/>
</dbReference>
<dbReference type="InterPro" id="IPR029057">
    <property type="entry name" value="PRTase-like"/>
</dbReference>
<name>A0ABQ4BLB7_9ACTN</name>
<evidence type="ECO:0008006" key="5">
    <source>
        <dbReference type="Google" id="ProtNLM"/>
    </source>
</evidence>
<dbReference type="CDD" id="cd06223">
    <property type="entry name" value="PRTases_typeI"/>
    <property type="match status" value="1"/>
</dbReference>
<evidence type="ECO:0000259" key="2">
    <source>
        <dbReference type="Pfam" id="PF15609"/>
    </source>
</evidence>
<dbReference type="InterPro" id="IPR000836">
    <property type="entry name" value="PRTase_dom"/>
</dbReference>
<sequence length="398" mass="41517">MTATVLDPAPAAWVTAHLPAGLTGSPDVPDMIGLALRRNPRRAHLLVSRVLGKHVPAEPRRILAAGRRLGELVRTRLTDSAPALVIGYAETATALGHCVADALGNAMCLQSTRRAVPGHAPAAGFAEEHSHATGHLLLPADTGLLTGDGPVVLVDDELTTGNTAANTIRALHRLHPRDRYVVAVLVDTGGGARLAELAVELRVRISVVAAASARLTLPPDAVAKGQELAARFGVTVPDPGSWPSPEITRVRLPWPDGLPESARHGFGPDDRARLDRALPALAAAVPPVGDLLVLGTEELMYVPLRLAAELATSTRVRFASTTRSPVVVIDEPGYAIRSALTFPALESSGSRYAYNLAGLGVDAVLVVVDPPADTGRLDGLLHALGSVSRRVLVATAGV</sequence>
<gene>
    <name evidence="3" type="ORF">Apa02nite_075660</name>
</gene>
<keyword evidence="4" id="KW-1185">Reference proteome</keyword>
<evidence type="ECO:0000259" key="1">
    <source>
        <dbReference type="Pfam" id="PF12500"/>
    </source>
</evidence>
<dbReference type="Gene3D" id="3.40.50.2020">
    <property type="match status" value="1"/>
</dbReference>